<gene>
    <name evidence="1" type="ORF">ACA1_333150</name>
</gene>
<organism evidence="1 2">
    <name type="scientific">Acanthamoeba castellanii (strain ATCC 30010 / Neff)</name>
    <dbReference type="NCBI Taxonomy" id="1257118"/>
    <lineage>
        <taxon>Eukaryota</taxon>
        <taxon>Amoebozoa</taxon>
        <taxon>Discosea</taxon>
        <taxon>Longamoebia</taxon>
        <taxon>Centramoebida</taxon>
        <taxon>Acanthamoebidae</taxon>
        <taxon>Acanthamoeba</taxon>
    </lineage>
</organism>
<reference evidence="1 2" key="1">
    <citation type="journal article" date="2013" name="Genome Biol.">
        <title>Genome of Acanthamoeba castellanii highlights extensive lateral gene transfer and early evolution of tyrosine kinase signaling.</title>
        <authorList>
            <person name="Clarke M."/>
            <person name="Lohan A.J."/>
            <person name="Liu B."/>
            <person name="Lagkouvardos I."/>
            <person name="Roy S."/>
            <person name="Zafar N."/>
            <person name="Bertelli C."/>
            <person name="Schilde C."/>
            <person name="Kianianmomeni A."/>
            <person name="Burglin T.R."/>
            <person name="Frech C."/>
            <person name="Turcotte B."/>
            <person name="Kopec K.O."/>
            <person name="Synnott J.M."/>
            <person name="Choo C."/>
            <person name="Paponov I."/>
            <person name="Finkler A."/>
            <person name="Soon Heng Tan C."/>
            <person name="Hutchins A.P."/>
            <person name="Weinmeier T."/>
            <person name="Rattei T."/>
            <person name="Chu J.S."/>
            <person name="Gimenez G."/>
            <person name="Irimia M."/>
            <person name="Rigden D.J."/>
            <person name="Fitzpatrick D.A."/>
            <person name="Lorenzo-Morales J."/>
            <person name="Bateman A."/>
            <person name="Chiu C.H."/>
            <person name="Tang P."/>
            <person name="Hegemann P."/>
            <person name="Fromm H."/>
            <person name="Raoult D."/>
            <person name="Greub G."/>
            <person name="Miranda-Saavedra D."/>
            <person name="Chen N."/>
            <person name="Nash P."/>
            <person name="Ginger M.L."/>
            <person name="Horn M."/>
            <person name="Schaap P."/>
            <person name="Caler L."/>
            <person name="Loftus B."/>
        </authorList>
    </citation>
    <scope>NUCLEOTIDE SEQUENCE [LARGE SCALE GENOMIC DNA]</scope>
    <source>
        <strain evidence="1 2">Neff</strain>
    </source>
</reference>
<name>L8HGZ0_ACACF</name>
<dbReference type="VEuPathDB" id="AmoebaDB:ACA1_333150"/>
<protein>
    <submittedName>
        <fullName evidence="1">Uncharacterized protein</fullName>
    </submittedName>
</protein>
<sequence length="155" mass="17174">MKCIMASRLDRRRGIGPEYREALAQAQPPCIPFLSTPFPPPDRRLLGPGDSGLMTTLVRGRLLTDLDNGGQVMGVQARVSFAAWRWRRPHLAFVLRIKTGSPPAANEESQRLVSRLLALGGPRRRGGQGTGQRKQVTSDILAFLHELELERQGLI</sequence>
<evidence type="ECO:0000313" key="2">
    <source>
        <dbReference type="Proteomes" id="UP000011083"/>
    </source>
</evidence>
<proteinExistence type="predicted"/>
<dbReference type="Proteomes" id="UP000011083">
    <property type="component" value="Unassembled WGS sequence"/>
</dbReference>
<dbReference type="EMBL" id="KB007819">
    <property type="protein sequence ID" value="ELR24435.1"/>
    <property type="molecule type" value="Genomic_DNA"/>
</dbReference>
<evidence type="ECO:0000313" key="1">
    <source>
        <dbReference type="EMBL" id="ELR24435.1"/>
    </source>
</evidence>
<dbReference type="GeneID" id="14925458"/>
<dbReference type="RefSeq" id="XP_004355009.1">
    <property type="nucleotide sequence ID" value="XM_004354957.1"/>
</dbReference>
<dbReference type="AlphaFoldDB" id="L8HGZ0"/>
<accession>L8HGZ0</accession>
<keyword evidence="2" id="KW-1185">Reference proteome</keyword>
<dbReference type="KEGG" id="acan:ACA1_333150"/>